<name>A0A0N1IGS0_PAPMA</name>
<dbReference type="EMBL" id="KQ460401">
    <property type="protein sequence ID" value="KPJ14965.1"/>
    <property type="molecule type" value="Genomic_DNA"/>
</dbReference>
<evidence type="ECO:0000313" key="1">
    <source>
        <dbReference type="EMBL" id="KPJ14965.1"/>
    </source>
</evidence>
<sequence>MLTELIDNDVEDNKYKEAGWRVWRLENKYYEVCVRLQALPDDEALTPTLPRADAHLIYLTETEGADVAEERRARAGPLLRRGAVRLVLLDALAPTDDEESSDGGSCDEEDEESAVERAVWARWARGAVWARGAGVGAAEEEEEEHGLRRERAEQLVAAFCRALGHDLRLC</sequence>
<dbReference type="InParanoid" id="A0A0N1IGS0"/>
<gene>
    <name evidence="1" type="ORF">RR48_02706</name>
</gene>
<proteinExistence type="predicted"/>
<organism evidence="1 2">
    <name type="scientific">Papilio machaon</name>
    <name type="common">Old World swallowtail butterfly</name>
    <dbReference type="NCBI Taxonomy" id="76193"/>
    <lineage>
        <taxon>Eukaryota</taxon>
        <taxon>Metazoa</taxon>
        <taxon>Ecdysozoa</taxon>
        <taxon>Arthropoda</taxon>
        <taxon>Hexapoda</taxon>
        <taxon>Insecta</taxon>
        <taxon>Pterygota</taxon>
        <taxon>Neoptera</taxon>
        <taxon>Endopterygota</taxon>
        <taxon>Lepidoptera</taxon>
        <taxon>Glossata</taxon>
        <taxon>Ditrysia</taxon>
        <taxon>Papilionoidea</taxon>
        <taxon>Papilionidae</taxon>
        <taxon>Papilioninae</taxon>
        <taxon>Papilio</taxon>
    </lineage>
</organism>
<keyword evidence="2" id="KW-1185">Reference proteome</keyword>
<accession>A0A0N1IGS0</accession>
<dbReference type="STRING" id="76193.A0A0N1IGS0"/>
<dbReference type="AlphaFoldDB" id="A0A0N1IGS0"/>
<evidence type="ECO:0000313" key="2">
    <source>
        <dbReference type="Proteomes" id="UP000053240"/>
    </source>
</evidence>
<protein>
    <submittedName>
        <fullName evidence="1">Uncharacterized protein</fullName>
    </submittedName>
</protein>
<dbReference type="Proteomes" id="UP000053240">
    <property type="component" value="Unassembled WGS sequence"/>
</dbReference>
<reference evidence="1 2" key="1">
    <citation type="journal article" date="2015" name="Nat. Commun.">
        <title>Outbred genome sequencing and CRISPR/Cas9 gene editing in butterflies.</title>
        <authorList>
            <person name="Li X."/>
            <person name="Fan D."/>
            <person name="Zhang W."/>
            <person name="Liu G."/>
            <person name="Zhang L."/>
            <person name="Zhao L."/>
            <person name="Fang X."/>
            <person name="Chen L."/>
            <person name="Dong Y."/>
            <person name="Chen Y."/>
            <person name="Ding Y."/>
            <person name="Zhao R."/>
            <person name="Feng M."/>
            <person name="Zhu Y."/>
            <person name="Feng Y."/>
            <person name="Jiang X."/>
            <person name="Zhu D."/>
            <person name="Xiang H."/>
            <person name="Feng X."/>
            <person name="Li S."/>
            <person name="Wang J."/>
            <person name="Zhang G."/>
            <person name="Kronforst M.R."/>
            <person name="Wang W."/>
        </authorList>
    </citation>
    <scope>NUCLEOTIDE SEQUENCE [LARGE SCALE GENOMIC DNA]</scope>
    <source>
        <strain evidence="1">Ya'a_city_454_Pm</strain>
        <tissue evidence="1">Whole body</tissue>
    </source>
</reference>